<sequence>MYGLMRGGASAYKQTIRETESPRAIERRLFSKVTAALEALVDEQSPFAPDVMRDRNKALADNLELWGVVLFEAADKGNALPQSLRAQLIGLALFVDRITPDIVEGKSSLEPLINLNRSIIKGLEGDGGRAQSVADAALSVAGGFHGA</sequence>
<organism evidence="1 2">
    <name type="scientific">Iodidimonas muriae</name>
    <dbReference type="NCBI Taxonomy" id="261467"/>
    <lineage>
        <taxon>Bacteria</taxon>
        <taxon>Pseudomonadati</taxon>
        <taxon>Pseudomonadota</taxon>
        <taxon>Alphaproteobacteria</taxon>
        <taxon>Iodidimonadales</taxon>
        <taxon>Iodidimonadaceae</taxon>
        <taxon>Iodidimonas</taxon>
    </lineage>
</organism>
<evidence type="ECO:0000313" key="2">
    <source>
        <dbReference type="Proteomes" id="UP000602381"/>
    </source>
</evidence>
<proteinExistence type="predicted"/>
<dbReference type="InterPro" id="IPR010845">
    <property type="entry name" value="FlaF"/>
</dbReference>
<comment type="caution">
    <text evidence="1">The sequence shown here is derived from an EMBL/GenBank/DDBJ whole genome shotgun (WGS) entry which is preliminary data.</text>
</comment>
<reference evidence="2" key="1">
    <citation type="journal article" date="2019" name="Int. J. Syst. Evol. Microbiol.">
        <title>The Global Catalogue of Microorganisms (GCM) 10K type strain sequencing project: providing services to taxonomists for standard genome sequencing and annotation.</title>
        <authorList>
            <consortium name="The Broad Institute Genomics Platform"/>
            <consortium name="The Broad Institute Genome Sequencing Center for Infectious Disease"/>
            <person name="Wu L."/>
            <person name="Ma J."/>
        </authorList>
    </citation>
    <scope>NUCLEOTIDE SEQUENCE [LARGE SCALE GENOMIC DNA]</scope>
    <source>
        <strain evidence="2">JCM 17843</strain>
    </source>
</reference>
<evidence type="ECO:0008006" key="3">
    <source>
        <dbReference type="Google" id="ProtNLM"/>
    </source>
</evidence>
<protein>
    <recommendedName>
        <fullName evidence="3">Flagellar biosynthesis regulatory protein FlaF</fullName>
    </recommendedName>
</protein>
<accession>A0ABQ2LFP7</accession>
<dbReference type="EMBL" id="BMOV01000009">
    <property type="protein sequence ID" value="GGO15618.1"/>
    <property type="molecule type" value="Genomic_DNA"/>
</dbReference>
<dbReference type="Pfam" id="PF07309">
    <property type="entry name" value="FlaF"/>
    <property type="match status" value="1"/>
</dbReference>
<name>A0ABQ2LFP7_9PROT</name>
<gene>
    <name evidence="1" type="ORF">GCM10007972_23920</name>
</gene>
<dbReference type="RefSeq" id="WP_150006253.1">
    <property type="nucleotide sequence ID" value="NZ_BMOV01000009.1"/>
</dbReference>
<evidence type="ECO:0000313" key="1">
    <source>
        <dbReference type="EMBL" id="GGO15618.1"/>
    </source>
</evidence>
<keyword evidence="2" id="KW-1185">Reference proteome</keyword>
<dbReference type="Proteomes" id="UP000602381">
    <property type="component" value="Unassembled WGS sequence"/>
</dbReference>